<name>A0A0K0CZK3_ANGCA</name>
<dbReference type="WBParaSite" id="ACAC_0000316501-mRNA-1">
    <property type="protein sequence ID" value="ACAC_0000316501-mRNA-1"/>
    <property type="gene ID" value="ACAC_0000316501"/>
</dbReference>
<evidence type="ECO:0000313" key="3">
    <source>
        <dbReference type="WBParaSite" id="ACAC_0000316501-mRNA-1"/>
    </source>
</evidence>
<feature type="chain" id="PRO_5005326635" evidence="1">
    <location>
        <begin position="17"/>
        <end position="124"/>
    </location>
</feature>
<proteinExistence type="predicted"/>
<evidence type="ECO:0000313" key="2">
    <source>
        <dbReference type="Proteomes" id="UP000035642"/>
    </source>
</evidence>
<dbReference type="Proteomes" id="UP000035642">
    <property type="component" value="Unassembled WGS sequence"/>
</dbReference>
<reference evidence="2" key="1">
    <citation type="submission" date="2012-09" db="EMBL/GenBank/DDBJ databases">
        <authorList>
            <person name="Martin A.A."/>
        </authorList>
    </citation>
    <scope>NUCLEOTIDE SEQUENCE</scope>
</reference>
<keyword evidence="2" id="KW-1185">Reference proteome</keyword>
<reference evidence="3" key="2">
    <citation type="submission" date="2017-02" db="UniProtKB">
        <authorList>
            <consortium name="WormBaseParasite"/>
        </authorList>
    </citation>
    <scope>IDENTIFICATION</scope>
</reference>
<feature type="signal peptide" evidence="1">
    <location>
        <begin position="1"/>
        <end position="16"/>
    </location>
</feature>
<dbReference type="AlphaFoldDB" id="A0A0K0CZK3"/>
<organism evidence="2 3">
    <name type="scientific">Angiostrongylus cantonensis</name>
    <name type="common">Rat lungworm</name>
    <dbReference type="NCBI Taxonomy" id="6313"/>
    <lineage>
        <taxon>Eukaryota</taxon>
        <taxon>Metazoa</taxon>
        <taxon>Ecdysozoa</taxon>
        <taxon>Nematoda</taxon>
        <taxon>Chromadorea</taxon>
        <taxon>Rhabditida</taxon>
        <taxon>Rhabditina</taxon>
        <taxon>Rhabditomorpha</taxon>
        <taxon>Strongyloidea</taxon>
        <taxon>Metastrongylidae</taxon>
        <taxon>Angiostrongylus</taxon>
    </lineage>
</organism>
<accession>A0A0K0CZK3</accession>
<evidence type="ECO:0000256" key="1">
    <source>
        <dbReference type="SAM" id="SignalP"/>
    </source>
</evidence>
<sequence length="124" mass="13981">MRAILLLFATTIMTRCRVLNIGTSTGCEGVQKTRRSKLTRIEDVNTETNGYGTHIDNSNFETSSERGVGRVNLRSDIILTDGKVLNDVETGDRTKRQVWKGNSSTHSVWNDGVYYTFNISGWFE</sequence>
<protein>
    <submittedName>
        <fullName evidence="3">Secreted protein</fullName>
    </submittedName>
</protein>
<keyword evidence="1" id="KW-0732">Signal</keyword>